<proteinExistence type="predicted"/>
<evidence type="ECO:0000313" key="2">
    <source>
        <dbReference type="Proteomes" id="UP000188246"/>
    </source>
</evidence>
<dbReference type="Proteomes" id="UP000188246">
    <property type="component" value="Chromosome"/>
</dbReference>
<evidence type="ECO:0000313" key="1">
    <source>
        <dbReference type="EMBL" id="AQP54113.1"/>
    </source>
</evidence>
<dbReference type="EMBL" id="CP019609">
    <property type="protein sequence ID" value="AQP54113.1"/>
    <property type="molecule type" value="Genomic_DNA"/>
</dbReference>
<dbReference type="KEGG" id="vpi:BW732_07690"/>
<sequence length="63" mass="6929">MTKDEILAKAQELIGEGQIDAAQEFIDSHKEDLGGYFDQAKELFSSNEGITGIFDTIKGFFGI</sequence>
<protein>
    <submittedName>
        <fullName evidence="1">Uncharacterized protein</fullName>
    </submittedName>
</protein>
<keyword evidence="2" id="KW-1185">Reference proteome</keyword>
<organism evidence="1 2">
    <name type="scientific">Vagococcus penaei</name>
    <dbReference type="NCBI Taxonomy" id="633807"/>
    <lineage>
        <taxon>Bacteria</taxon>
        <taxon>Bacillati</taxon>
        <taxon>Bacillota</taxon>
        <taxon>Bacilli</taxon>
        <taxon>Lactobacillales</taxon>
        <taxon>Enterococcaceae</taxon>
        <taxon>Vagococcus</taxon>
    </lineage>
</organism>
<accession>A0A1Q2D717</accession>
<dbReference type="OrthoDB" id="2305722at2"/>
<dbReference type="RefSeq" id="WP_077276188.1">
    <property type="nucleotide sequence ID" value="NZ_CP019609.1"/>
</dbReference>
<gene>
    <name evidence="1" type="ORF">BW732_07690</name>
</gene>
<dbReference type="AlphaFoldDB" id="A0A1Q2D717"/>
<reference evidence="1 2" key="1">
    <citation type="journal article" date="2010" name="Int. J. Syst. Evol. Microbiol.">
        <title>Vagococcus penaei sp. nov., isolated from spoilage microbiota of cooked shrimp (Penaeus vannamei).</title>
        <authorList>
            <person name="Jaffres E."/>
            <person name="Prevost H."/>
            <person name="Rossero A."/>
            <person name="Joffraud J.J."/>
            <person name="Dousset X."/>
        </authorList>
    </citation>
    <scope>NUCLEOTIDE SEQUENCE [LARGE SCALE GENOMIC DNA]</scope>
    <source>
        <strain evidence="1 2">CD276</strain>
    </source>
</reference>
<dbReference type="STRING" id="633807.BW732_07690"/>
<name>A0A1Q2D717_9ENTE</name>